<sequence>MKITLHEEGKVPVRPGGTGMFLEDINYALDGGLYAELLENRNFEAKLVHGKLYDYRVEQDGRYAWSAYPSEGSVALKIKDDRPLFVENPHYMRIEA</sequence>
<evidence type="ECO:0000313" key="2">
    <source>
        <dbReference type="Proteomes" id="UP000824044"/>
    </source>
</evidence>
<protein>
    <submittedName>
        <fullName evidence="1">Alpha-L-arabinofuranosidase</fullName>
    </submittedName>
</protein>
<reference evidence="1" key="2">
    <citation type="submission" date="2021-04" db="EMBL/GenBank/DDBJ databases">
        <authorList>
            <person name="Gilroy R."/>
        </authorList>
    </citation>
    <scope>NUCLEOTIDE SEQUENCE</scope>
    <source>
        <strain evidence="1">CHK33-5263</strain>
    </source>
</reference>
<feature type="non-terminal residue" evidence="1">
    <location>
        <position position="96"/>
    </location>
</feature>
<dbReference type="EMBL" id="DXBS01000080">
    <property type="protein sequence ID" value="HIZ24644.1"/>
    <property type="molecule type" value="Genomic_DNA"/>
</dbReference>
<organism evidence="1 2">
    <name type="scientific">Candidatus Gallimonas intestinigallinarum</name>
    <dbReference type="NCBI Taxonomy" id="2838604"/>
    <lineage>
        <taxon>Bacteria</taxon>
        <taxon>Bacillati</taxon>
        <taxon>Bacillota</taxon>
        <taxon>Clostridia</taxon>
        <taxon>Candidatus Gallimonas</taxon>
    </lineage>
</organism>
<dbReference type="AlphaFoldDB" id="A0A9D2IVH6"/>
<accession>A0A9D2IVH6</accession>
<comment type="caution">
    <text evidence="1">The sequence shown here is derived from an EMBL/GenBank/DDBJ whole genome shotgun (WGS) entry which is preliminary data.</text>
</comment>
<reference evidence="1" key="1">
    <citation type="journal article" date="2021" name="PeerJ">
        <title>Extensive microbial diversity within the chicken gut microbiome revealed by metagenomics and culture.</title>
        <authorList>
            <person name="Gilroy R."/>
            <person name="Ravi A."/>
            <person name="Getino M."/>
            <person name="Pursley I."/>
            <person name="Horton D.L."/>
            <person name="Alikhan N.F."/>
            <person name="Baker D."/>
            <person name="Gharbi K."/>
            <person name="Hall N."/>
            <person name="Watson M."/>
            <person name="Adriaenssens E.M."/>
            <person name="Foster-Nyarko E."/>
            <person name="Jarju S."/>
            <person name="Secka A."/>
            <person name="Antonio M."/>
            <person name="Oren A."/>
            <person name="Chaudhuri R.R."/>
            <person name="La Ragione R."/>
            <person name="Hildebrand F."/>
            <person name="Pallen M.J."/>
        </authorList>
    </citation>
    <scope>NUCLEOTIDE SEQUENCE</scope>
    <source>
        <strain evidence="1">CHK33-5263</strain>
    </source>
</reference>
<dbReference type="Proteomes" id="UP000824044">
    <property type="component" value="Unassembled WGS sequence"/>
</dbReference>
<gene>
    <name evidence="1" type="ORF">H9812_04120</name>
</gene>
<name>A0A9D2IVH6_9FIRM</name>
<proteinExistence type="predicted"/>
<evidence type="ECO:0000313" key="1">
    <source>
        <dbReference type="EMBL" id="HIZ24644.1"/>
    </source>
</evidence>